<gene>
    <name evidence="21" type="ORF">PhCBS80983_g04169</name>
</gene>
<dbReference type="CDD" id="cd02440">
    <property type="entry name" value="AdoMet_MTases"/>
    <property type="match status" value="1"/>
</dbReference>
<keyword evidence="9" id="KW-0479">Metal-binding</keyword>
<keyword evidence="4" id="KW-0963">Cytoplasm</keyword>
<reference evidence="21 22" key="1">
    <citation type="journal article" date="2019" name="Sci. Rep.">
        <title>Comparative genomics of chytrid fungi reveal insights into the obligate biotrophic and pathogenic lifestyle of Synchytrium endobioticum.</title>
        <authorList>
            <person name="van de Vossenberg B.T.L.H."/>
            <person name="Warris S."/>
            <person name="Nguyen H.D.T."/>
            <person name="van Gent-Pelzer M.P.E."/>
            <person name="Joly D.L."/>
            <person name="van de Geest H.C."/>
            <person name="Bonants P.J.M."/>
            <person name="Smith D.S."/>
            <person name="Levesque C.A."/>
            <person name="van der Lee T.A.J."/>
        </authorList>
    </citation>
    <scope>NUCLEOTIDE SEQUENCE [LARGE SCALE GENOMIC DNA]</scope>
    <source>
        <strain evidence="21 22">CBS 809.83</strain>
    </source>
</reference>
<dbReference type="InterPro" id="IPR029063">
    <property type="entry name" value="SAM-dependent_MTases_sf"/>
</dbReference>
<evidence type="ECO:0000256" key="15">
    <source>
        <dbReference type="PROSITE-ProRule" id="PRU01015"/>
    </source>
</evidence>
<dbReference type="Gene3D" id="2.70.160.11">
    <property type="entry name" value="Hnrnp arginine n-methyltransferase1"/>
    <property type="match status" value="1"/>
</dbReference>
<evidence type="ECO:0000256" key="14">
    <source>
        <dbReference type="ARBA" id="ARBA00049303"/>
    </source>
</evidence>
<evidence type="ECO:0000256" key="7">
    <source>
        <dbReference type="ARBA" id="ARBA00022679"/>
    </source>
</evidence>
<feature type="region of interest" description="Disordered" evidence="17">
    <location>
        <begin position="206"/>
        <end position="234"/>
    </location>
</feature>
<keyword evidence="11" id="KW-0862">Zinc</keyword>
<evidence type="ECO:0000256" key="9">
    <source>
        <dbReference type="ARBA" id="ARBA00022723"/>
    </source>
</evidence>
<dbReference type="PROSITE" id="PS51678">
    <property type="entry name" value="SAM_MT_PRMT"/>
    <property type="match status" value="1"/>
</dbReference>
<organism evidence="21 22">
    <name type="scientific">Powellomyces hirtus</name>
    <dbReference type="NCBI Taxonomy" id="109895"/>
    <lineage>
        <taxon>Eukaryota</taxon>
        <taxon>Fungi</taxon>
        <taxon>Fungi incertae sedis</taxon>
        <taxon>Chytridiomycota</taxon>
        <taxon>Chytridiomycota incertae sedis</taxon>
        <taxon>Chytridiomycetes</taxon>
        <taxon>Spizellomycetales</taxon>
        <taxon>Powellomycetaceae</taxon>
        <taxon>Powellomyces</taxon>
    </lineage>
</organism>
<dbReference type="Pfam" id="PF21137">
    <property type="entry name" value="ANM3_C2H2_Zf"/>
    <property type="match status" value="1"/>
</dbReference>
<evidence type="ECO:0000313" key="22">
    <source>
        <dbReference type="Proteomes" id="UP000318582"/>
    </source>
</evidence>
<dbReference type="FunFam" id="3.40.50.150:FF:000034">
    <property type="entry name" value="Protein arginine N-methyltransferase 3"/>
    <property type="match status" value="1"/>
</dbReference>
<feature type="domain" description="Protein arginine N-methyltransferase 3-like C2H2 zinc finger" evidence="19">
    <location>
        <begin position="81"/>
        <end position="131"/>
    </location>
</feature>
<dbReference type="EMBL" id="QEAQ01000061">
    <property type="protein sequence ID" value="TPX56957.1"/>
    <property type="molecule type" value="Genomic_DNA"/>
</dbReference>
<evidence type="ECO:0000256" key="8">
    <source>
        <dbReference type="ARBA" id="ARBA00022691"/>
    </source>
</evidence>
<dbReference type="GO" id="GO:0042054">
    <property type="term" value="F:histone methyltransferase activity"/>
    <property type="evidence" value="ECO:0007669"/>
    <property type="project" value="TreeGrafter"/>
</dbReference>
<dbReference type="STRING" id="109895.A0A507E0L7"/>
<dbReference type="Proteomes" id="UP000318582">
    <property type="component" value="Unassembled WGS sequence"/>
</dbReference>
<evidence type="ECO:0000259" key="18">
    <source>
        <dbReference type="Pfam" id="PF13649"/>
    </source>
</evidence>
<feature type="domain" description="Methyltransferase" evidence="18">
    <location>
        <begin position="281"/>
        <end position="378"/>
    </location>
</feature>
<dbReference type="GO" id="GO:0005829">
    <property type="term" value="C:cytosol"/>
    <property type="evidence" value="ECO:0007669"/>
    <property type="project" value="UniProtKB-SubCell"/>
</dbReference>
<dbReference type="EC" id="2.1.1.319" evidence="3"/>
<evidence type="ECO:0000256" key="4">
    <source>
        <dbReference type="ARBA" id="ARBA00022490"/>
    </source>
</evidence>
<evidence type="ECO:0000313" key="21">
    <source>
        <dbReference type="EMBL" id="TPX56957.1"/>
    </source>
</evidence>
<keyword evidence="10" id="KW-0863">Zinc-finger</keyword>
<dbReference type="InterPro" id="IPR025799">
    <property type="entry name" value="Arg_MeTrfase"/>
</dbReference>
<sequence length="568" mass="64054">MLGMYGGGYADDRYEVASSIGDAERDLHSEFGDENDTRWDDWEDEEGQQCECPFCHETVPSAAETFVHCRSEHGFDFKAVRKALALDFYGSIRLINYVRTVAKGANAASMETLMAEGRSAAWLKDDTYLQPVLDDDPLLYAFEDEDEEEVEAPVVGEVPASSAETDLRKRLAAAELRASLAEQRLDELTLAFMQYKDMVKEAFLDEPTQPGGKATVRLGESQKEASDEEPKEGDEEWHMDYYFGSYAETEIHESMLKDTVRTESYRDFAYHNKSYFKDKVVLDVGCGTGILSMFAARAGAKKVIAVDNSTIINKAKRIVKENGLEDIITFVQGKIEEVTLPVDSVDIIVSEWMGYFLLYEGMLDSVLTARDRWLAPDGIVAPSRSDILICAIQDEEWINEKYSFWGDVYGFKMNTMKHGFLNDGNVDFVDPRTIISTTATLKRIDIEDINVEELDFETPFRLEMKQDGRVNGLCGWFDIWFEGANEEGKVIEEVFFSTGPQAKGTHWKQTAFAFEEALEVSKGSVLEGTFKCYKAADNHRELTVDLDVTVMDPAGKQTGAIKRSYQVR</sequence>
<dbReference type="SUPFAM" id="SSF53335">
    <property type="entry name" value="S-adenosyl-L-methionine-dependent methyltransferases"/>
    <property type="match status" value="1"/>
</dbReference>
<comment type="catalytic activity">
    <reaction evidence="13">
        <text>L-arginyl-[protein] + 2 S-adenosyl-L-methionine = N(omega),N(omega)-dimethyl-L-arginyl-[protein] + 2 S-adenosyl-L-homocysteine + 2 H(+)</text>
        <dbReference type="Rhea" id="RHEA:48096"/>
        <dbReference type="Rhea" id="RHEA-COMP:10532"/>
        <dbReference type="Rhea" id="RHEA-COMP:11991"/>
        <dbReference type="ChEBI" id="CHEBI:15378"/>
        <dbReference type="ChEBI" id="CHEBI:29965"/>
        <dbReference type="ChEBI" id="CHEBI:57856"/>
        <dbReference type="ChEBI" id="CHEBI:59789"/>
        <dbReference type="ChEBI" id="CHEBI:61897"/>
        <dbReference type="EC" id="2.1.1.319"/>
    </reaction>
    <physiologicalReaction direction="left-to-right" evidence="13">
        <dbReference type="Rhea" id="RHEA:48097"/>
    </physiologicalReaction>
</comment>
<keyword evidence="16" id="KW-0175">Coiled coil</keyword>
<name>A0A507E0L7_9FUNG</name>
<evidence type="ECO:0000256" key="11">
    <source>
        <dbReference type="ARBA" id="ARBA00022833"/>
    </source>
</evidence>
<comment type="subcellular location">
    <subcellularLocation>
        <location evidence="2">Cytoplasm</location>
        <location evidence="2">Cytosol</location>
    </subcellularLocation>
    <subcellularLocation>
        <location evidence="1">Nucleus</location>
    </subcellularLocation>
</comment>
<dbReference type="Gene3D" id="3.40.50.150">
    <property type="entry name" value="Vaccinia Virus protein VP39"/>
    <property type="match status" value="1"/>
</dbReference>
<evidence type="ECO:0000256" key="16">
    <source>
        <dbReference type="SAM" id="Coils"/>
    </source>
</evidence>
<dbReference type="Pfam" id="PF13649">
    <property type="entry name" value="Methyltransf_25"/>
    <property type="match status" value="1"/>
</dbReference>
<dbReference type="GO" id="GO:0005634">
    <property type="term" value="C:nucleus"/>
    <property type="evidence" value="ECO:0007669"/>
    <property type="project" value="UniProtKB-SubCell"/>
</dbReference>
<comment type="catalytic activity">
    <reaction evidence="14">
        <text>L-arginyl-[protein] + S-adenosyl-L-methionine = N(omega)-methyl-L-arginyl-[protein] + S-adenosyl-L-homocysteine + H(+)</text>
        <dbReference type="Rhea" id="RHEA:48100"/>
        <dbReference type="Rhea" id="RHEA-COMP:10532"/>
        <dbReference type="Rhea" id="RHEA-COMP:11990"/>
        <dbReference type="ChEBI" id="CHEBI:15378"/>
        <dbReference type="ChEBI" id="CHEBI:29965"/>
        <dbReference type="ChEBI" id="CHEBI:57856"/>
        <dbReference type="ChEBI" id="CHEBI:59789"/>
        <dbReference type="ChEBI" id="CHEBI:65280"/>
    </reaction>
    <physiologicalReaction direction="left-to-right" evidence="14">
        <dbReference type="Rhea" id="RHEA:48101"/>
    </physiologicalReaction>
</comment>
<evidence type="ECO:0000259" key="19">
    <source>
        <dbReference type="Pfam" id="PF21137"/>
    </source>
</evidence>
<evidence type="ECO:0000256" key="2">
    <source>
        <dbReference type="ARBA" id="ARBA00004514"/>
    </source>
</evidence>
<dbReference type="PANTHER" id="PTHR11006:SF53">
    <property type="entry name" value="PROTEIN ARGININE N-METHYLTRANSFERASE 3"/>
    <property type="match status" value="1"/>
</dbReference>
<dbReference type="SUPFAM" id="SSF57667">
    <property type="entry name" value="beta-beta-alpha zinc fingers"/>
    <property type="match status" value="1"/>
</dbReference>
<dbReference type="InterPro" id="IPR036236">
    <property type="entry name" value="Znf_C2H2_sf"/>
</dbReference>
<evidence type="ECO:0000256" key="17">
    <source>
        <dbReference type="SAM" id="MobiDB-lite"/>
    </source>
</evidence>
<evidence type="ECO:0000256" key="6">
    <source>
        <dbReference type="ARBA" id="ARBA00022603"/>
    </source>
</evidence>
<proteinExistence type="predicted"/>
<evidence type="ECO:0000256" key="12">
    <source>
        <dbReference type="ARBA" id="ARBA00023242"/>
    </source>
</evidence>
<dbReference type="InterPro" id="IPR049482">
    <property type="entry name" value="ANM3-like_C2H2_Zf"/>
</dbReference>
<dbReference type="PANTHER" id="PTHR11006">
    <property type="entry name" value="PROTEIN ARGININE N-METHYLTRANSFERASE"/>
    <property type="match status" value="1"/>
</dbReference>
<accession>A0A507E0L7</accession>
<evidence type="ECO:0000256" key="5">
    <source>
        <dbReference type="ARBA" id="ARBA00022553"/>
    </source>
</evidence>
<comment type="caution">
    <text evidence="21">The sequence shown here is derived from an EMBL/GenBank/DDBJ whole genome shotgun (WGS) entry which is preliminary data.</text>
</comment>
<dbReference type="GO" id="GO:0008270">
    <property type="term" value="F:zinc ion binding"/>
    <property type="evidence" value="ECO:0007669"/>
    <property type="project" value="UniProtKB-KW"/>
</dbReference>
<feature type="domain" description="Protein arginine N-methyltransferase" evidence="20">
    <location>
        <begin position="385"/>
        <end position="548"/>
    </location>
</feature>
<dbReference type="InterPro" id="IPR041698">
    <property type="entry name" value="Methyltransf_25"/>
</dbReference>
<keyword evidence="6 15" id="KW-0489">Methyltransferase</keyword>
<dbReference type="GO" id="GO:0035242">
    <property type="term" value="F:protein-arginine omega-N asymmetric methyltransferase activity"/>
    <property type="evidence" value="ECO:0007669"/>
    <property type="project" value="UniProtKB-EC"/>
</dbReference>
<keyword evidence="5" id="KW-0597">Phosphoprotein</keyword>
<dbReference type="Pfam" id="PF22528">
    <property type="entry name" value="PRMT_C"/>
    <property type="match status" value="1"/>
</dbReference>
<evidence type="ECO:0000256" key="1">
    <source>
        <dbReference type="ARBA" id="ARBA00004123"/>
    </source>
</evidence>
<keyword evidence="7 15" id="KW-0808">Transferase</keyword>
<keyword evidence="12" id="KW-0539">Nucleus</keyword>
<evidence type="ECO:0000259" key="20">
    <source>
        <dbReference type="Pfam" id="PF22528"/>
    </source>
</evidence>
<evidence type="ECO:0000256" key="3">
    <source>
        <dbReference type="ARBA" id="ARBA00011925"/>
    </source>
</evidence>
<keyword evidence="8 15" id="KW-0949">S-adenosyl-L-methionine</keyword>
<protein>
    <recommendedName>
        <fullName evidence="3">type I protein arginine methyltransferase</fullName>
        <ecNumber evidence="3">2.1.1.319</ecNumber>
    </recommendedName>
</protein>
<feature type="coiled-coil region" evidence="16">
    <location>
        <begin position="164"/>
        <end position="191"/>
    </location>
</feature>
<dbReference type="AlphaFoldDB" id="A0A507E0L7"/>
<evidence type="ECO:0000256" key="10">
    <source>
        <dbReference type="ARBA" id="ARBA00022771"/>
    </source>
</evidence>
<dbReference type="InterPro" id="IPR055135">
    <property type="entry name" value="PRMT_dom"/>
</dbReference>
<dbReference type="GO" id="GO:0032259">
    <property type="term" value="P:methylation"/>
    <property type="evidence" value="ECO:0007669"/>
    <property type="project" value="UniProtKB-KW"/>
</dbReference>
<keyword evidence="22" id="KW-1185">Reference proteome</keyword>
<evidence type="ECO:0000256" key="13">
    <source>
        <dbReference type="ARBA" id="ARBA00047384"/>
    </source>
</evidence>